<evidence type="ECO:0000313" key="3">
    <source>
        <dbReference type="EMBL" id="PSN69352.1"/>
    </source>
</evidence>
<gene>
    <name evidence="3" type="ORF">BS50DRAFT_572505</name>
</gene>
<dbReference type="OrthoDB" id="3798061at2759"/>
<keyword evidence="4" id="KW-1185">Reference proteome</keyword>
<evidence type="ECO:0000313" key="4">
    <source>
        <dbReference type="Proteomes" id="UP000240883"/>
    </source>
</evidence>
<keyword evidence="2" id="KW-0812">Transmembrane</keyword>
<feature type="compositionally biased region" description="Basic residues" evidence="1">
    <location>
        <begin position="66"/>
        <end position="83"/>
    </location>
</feature>
<feature type="region of interest" description="Disordered" evidence="1">
    <location>
        <begin position="129"/>
        <end position="153"/>
    </location>
</feature>
<feature type="compositionally biased region" description="Low complexity" evidence="1">
    <location>
        <begin position="9"/>
        <end position="21"/>
    </location>
</feature>
<evidence type="ECO:0000256" key="1">
    <source>
        <dbReference type="SAM" id="MobiDB-lite"/>
    </source>
</evidence>
<dbReference type="EMBL" id="KZ678133">
    <property type="protein sequence ID" value="PSN69352.1"/>
    <property type="molecule type" value="Genomic_DNA"/>
</dbReference>
<keyword evidence="2" id="KW-1133">Transmembrane helix</keyword>
<feature type="region of interest" description="Disordered" evidence="1">
    <location>
        <begin position="1"/>
        <end position="30"/>
    </location>
</feature>
<keyword evidence="2" id="KW-0472">Membrane</keyword>
<dbReference type="AlphaFoldDB" id="A0A2T2NV94"/>
<dbReference type="Proteomes" id="UP000240883">
    <property type="component" value="Unassembled WGS sequence"/>
</dbReference>
<accession>A0A2T2NV94</accession>
<evidence type="ECO:0000256" key="2">
    <source>
        <dbReference type="SAM" id="Phobius"/>
    </source>
</evidence>
<reference evidence="3 4" key="1">
    <citation type="journal article" date="2018" name="Front. Microbiol.">
        <title>Genome-Wide Analysis of Corynespora cassiicola Leaf Fall Disease Putative Effectors.</title>
        <authorList>
            <person name="Lopez D."/>
            <person name="Ribeiro S."/>
            <person name="Label P."/>
            <person name="Fumanal B."/>
            <person name="Venisse J.S."/>
            <person name="Kohler A."/>
            <person name="de Oliveira R.R."/>
            <person name="Labutti K."/>
            <person name="Lipzen A."/>
            <person name="Lail K."/>
            <person name="Bauer D."/>
            <person name="Ohm R.A."/>
            <person name="Barry K.W."/>
            <person name="Spatafora J."/>
            <person name="Grigoriev I.V."/>
            <person name="Martin F.M."/>
            <person name="Pujade-Renaud V."/>
        </authorList>
    </citation>
    <scope>NUCLEOTIDE SEQUENCE [LARGE SCALE GENOMIC DNA]</scope>
    <source>
        <strain evidence="3 4">Philippines</strain>
    </source>
</reference>
<protein>
    <submittedName>
        <fullName evidence="3">Uncharacterized protein</fullName>
    </submittedName>
</protein>
<proteinExistence type="predicted"/>
<organism evidence="3 4">
    <name type="scientific">Corynespora cassiicola Philippines</name>
    <dbReference type="NCBI Taxonomy" id="1448308"/>
    <lineage>
        <taxon>Eukaryota</taxon>
        <taxon>Fungi</taxon>
        <taxon>Dikarya</taxon>
        <taxon>Ascomycota</taxon>
        <taxon>Pezizomycotina</taxon>
        <taxon>Dothideomycetes</taxon>
        <taxon>Pleosporomycetidae</taxon>
        <taxon>Pleosporales</taxon>
        <taxon>Corynesporascaceae</taxon>
        <taxon>Corynespora</taxon>
    </lineage>
</organism>
<feature type="transmembrane region" description="Helical" evidence="2">
    <location>
        <begin position="40"/>
        <end position="62"/>
    </location>
</feature>
<sequence length="166" mass="18836">MVDQNANAPTPLSSSSSETSPTPHPQNKLSTPTVVRAGEMMLIFSLVLIFSVCFFVALHFYLKRRKRHRKPKNKKDKKIKRKSIQGQSELDAERKEVAELVGTPICEMGDSEPRHEMEDAEVHERYTTLEAPSPAHLEAGDTLQRSNSQTVEPDARQYSIYWSARL</sequence>
<feature type="region of interest" description="Disordered" evidence="1">
    <location>
        <begin position="66"/>
        <end position="96"/>
    </location>
</feature>
<name>A0A2T2NV94_CORCC</name>